<dbReference type="GO" id="GO:0005576">
    <property type="term" value="C:extracellular region"/>
    <property type="evidence" value="ECO:0007669"/>
    <property type="project" value="InterPro"/>
</dbReference>
<evidence type="ECO:0000256" key="5">
    <source>
        <dbReference type="ARBA" id="ARBA00023180"/>
    </source>
</evidence>
<keyword evidence="3" id="KW-0677">Repeat</keyword>
<reference evidence="8 9" key="1">
    <citation type="submission" date="2024-05" db="EMBL/GenBank/DDBJ databases">
        <authorList>
            <person name="Wallberg A."/>
        </authorList>
    </citation>
    <scope>NUCLEOTIDE SEQUENCE [LARGE SCALE GENOMIC DNA]</scope>
</reference>
<keyword evidence="1" id="KW-0147">Chitin-binding</keyword>
<evidence type="ECO:0000256" key="6">
    <source>
        <dbReference type="SAM" id="SignalP"/>
    </source>
</evidence>
<feature type="domain" description="Chitin-binding type-2" evidence="7">
    <location>
        <begin position="98"/>
        <end position="158"/>
    </location>
</feature>
<dbReference type="Gene3D" id="2.170.140.10">
    <property type="entry name" value="Chitin binding domain"/>
    <property type="match status" value="3"/>
</dbReference>
<feature type="domain" description="Chitin-binding type-2" evidence="7">
    <location>
        <begin position="166"/>
        <end position="235"/>
    </location>
</feature>
<evidence type="ECO:0000256" key="3">
    <source>
        <dbReference type="ARBA" id="ARBA00022737"/>
    </source>
</evidence>
<dbReference type="PANTHER" id="PTHR23301:SF107">
    <property type="entry name" value="LD20793P"/>
    <property type="match status" value="1"/>
</dbReference>
<organism evidence="8 9">
    <name type="scientific">Meganyctiphanes norvegica</name>
    <name type="common">Northern krill</name>
    <name type="synonym">Thysanopoda norvegica</name>
    <dbReference type="NCBI Taxonomy" id="48144"/>
    <lineage>
        <taxon>Eukaryota</taxon>
        <taxon>Metazoa</taxon>
        <taxon>Ecdysozoa</taxon>
        <taxon>Arthropoda</taxon>
        <taxon>Crustacea</taxon>
        <taxon>Multicrustacea</taxon>
        <taxon>Malacostraca</taxon>
        <taxon>Eumalacostraca</taxon>
        <taxon>Eucarida</taxon>
        <taxon>Euphausiacea</taxon>
        <taxon>Euphausiidae</taxon>
        <taxon>Meganyctiphanes</taxon>
    </lineage>
</organism>
<dbReference type="SMART" id="SM00494">
    <property type="entry name" value="ChtBD2"/>
    <property type="match status" value="3"/>
</dbReference>
<evidence type="ECO:0000256" key="1">
    <source>
        <dbReference type="ARBA" id="ARBA00022669"/>
    </source>
</evidence>
<dbReference type="Proteomes" id="UP001497623">
    <property type="component" value="Unassembled WGS sequence"/>
</dbReference>
<evidence type="ECO:0000256" key="2">
    <source>
        <dbReference type="ARBA" id="ARBA00022729"/>
    </source>
</evidence>
<keyword evidence="9" id="KW-1185">Reference proteome</keyword>
<protein>
    <recommendedName>
        <fullName evidence="7">Chitin-binding type-2 domain-containing protein</fullName>
    </recommendedName>
</protein>
<proteinExistence type="predicted"/>
<keyword evidence="2 6" id="KW-0732">Signal</keyword>
<dbReference type="GO" id="GO:0008061">
    <property type="term" value="F:chitin binding"/>
    <property type="evidence" value="ECO:0007669"/>
    <property type="project" value="UniProtKB-KW"/>
</dbReference>
<dbReference type="InterPro" id="IPR002557">
    <property type="entry name" value="Chitin-bd_dom"/>
</dbReference>
<gene>
    <name evidence="8" type="ORF">MNOR_LOCUS5787</name>
</gene>
<accession>A0AAV2PX95</accession>
<dbReference type="PROSITE" id="PS50940">
    <property type="entry name" value="CHIT_BIND_II"/>
    <property type="match status" value="3"/>
</dbReference>
<dbReference type="PANTHER" id="PTHR23301">
    <property type="entry name" value="CHITIN BINDING PERITROPHIN-A"/>
    <property type="match status" value="1"/>
</dbReference>
<dbReference type="AlphaFoldDB" id="A0AAV2PX95"/>
<dbReference type="Pfam" id="PF01607">
    <property type="entry name" value="CBM_14"/>
    <property type="match status" value="3"/>
</dbReference>
<evidence type="ECO:0000259" key="7">
    <source>
        <dbReference type="PROSITE" id="PS50940"/>
    </source>
</evidence>
<feature type="domain" description="Chitin-binding type-2" evidence="7">
    <location>
        <begin position="28"/>
        <end position="87"/>
    </location>
</feature>
<dbReference type="InterPro" id="IPR036508">
    <property type="entry name" value="Chitin-bd_dom_sf"/>
</dbReference>
<dbReference type="EMBL" id="CAXKWB010002295">
    <property type="protein sequence ID" value="CAL4066540.1"/>
    <property type="molecule type" value="Genomic_DNA"/>
</dbReference>
<keyword evidence="5" id="KW-0325">Glycoprotein</keyword>
<evidence type="ECO:0000313" key="8">
    <source>
        <dbReference type="EMBL" id="CAL4066540.1"/>
    </source>
</evidence>
<comment type="caution">
    <text evidence="8">The sequence shown here is derived from an EMBL/GenBank/DDBJ whole genome shotgun (WGS) entry which is preliminary data.</text>
</comment>
<feature type="signal peptide" evidence="6">
    <location>
        <begin position="1"/>
        <end position="25"/>
    </location>
</feature>
<dbReference type="InterPro" id="IPR051940">
    <property type="entry name" value="Chitin_bind-dev_reg"/>
</dbReference>
<evidence type="ECO:0000256" key="4">
    <source>
        <dbReference type="ARBA" id="ARBA00023157"/>
    </source>
</evidence>
<keyword evidence="4" id="KW-1015">Disulfide bond</keyword>
<dbReference type="SUPFAM" id="SSF57625">
    <property type="entry name" value="Invertebrate chitin-binding proteins"/>
    <property type="match status" value="3"/>
</dbReference>
<feature type="chain" id="PRO_5043337647" description="Chitin-binding type-2 domain-containing protein" evidence="6">
    <location>
        <begin position="26"/>
        <end position="270"/>
    </location>
</feature>
<sequence length="270" mass="30251">MRSSAPTTVYLLLLHLVVALHLVTGQQSFQCPEPFGAFEDPVQCDRYWKCEDGFPIPQLCKDGLVFDYYKAEHTDPCDTPYVVDCLDRKVLQEPTFPSPACPRLYGTFADPDPTICDTYFNCLDGNPNKVVCSPGLHFDENAGNCAWPRDAGRVDCGKKKNACKGNFCCPDGEQLYQDGTVNPHPTYPNLDDCQRFWVCLNGQEAVQEGSCTAGEVFNDVTNKCDYPENVAECLDWYKDHPLFDAVYDDVDGDGLKDFGVRRDFSQTSIN</sequence>
<evidence type="ECO:0000313" key="9">
    <source>
        <dbReference type="Proteomes" id="UP001497623"/>
    </source>
</evidence>
<name>A0AAV2PX95_MEGNR</name>